<dbReference type="GO" id="GO:0006412">
    <property type="term" value="P:translation"/>
    <property type="evidence" value="ECO:0007669"/>
    <property type="project" value="InterPro"/>
</dbReference>
<comment type="similarity">
    <text evidence="1">Belongs to the universal ribosomal protein uL4 family.</text>
</comment>
<evidence type="ECO:0000256" key="2">
    <source>
        <dbReference type="ARBA" id="ARBA00022980"/>
    </source>
</evidence>
<evidence type="ECO:0000256" key="4">
    <source>
        <dbReference type="ARBA" id="ARBA00035244"/>
    </source>
</evidence>
<dbReference type="GO" id="GO:1990904">
    <property type="term" value="C:ribonucleoprotein complex"/>
    <property type="evidence" value="ECO:0007669"/>
    <property type="project" value="UniProtKB-KW"/>
</dbReference>
<dbReference type="AlphaFoldDB" id="A0A937X736"/>
<dbReference type="InterPro" id="IPR013005">
    <property type="entry name" value="Ribosomal_uL4-like"/>
</dbReference>
<dbReference type="InterPro" id="IPR023574">
    <property type="entry name" value="Ribosomal_uL4_dom_sf"/>
</dbReference>
<feature type="region of interest" description="Disordered" evidence="6">
    <location>
        <begin position="51"/>
        <end position="86"/>
    </location>
</feature>
<dbReference type="InterPro" id="IPR002136">
    <property type="entry name" value="Ribosomal_uL4"/>
</dbReference>
<dbReference type="Proteomes" id="UP000703893">
    <property type="component" value="Unassembled WGS sequence"/>
</dbReference>
<dbReference type="Gene3D" id="3.40.1370.10">
    <property type="match status" value="1"/>
</dbReference>
<feature type="non-terminal residue" evidence="7">
    <location>
        <position position="162"/>
    </location>
</feature>
<keyword evidence="2 7" id="KW-0689">Ribosomal protein</keyword>
<protein>
    <recommendedName>
        <fullName evidence="4">Large ribosomal subunit protein uL4</fullName>
    </recommendedName>
    <alternativeName>
        <fullName evidence="5">50S ribosomal protein L4</fullName>
    </alternativeName>
</protein>
<reference evidence="7 8" key="1">
    <citation type="submission" date="2019-03" db="EMBL/GenBank/DDBJ databases">
        <title>Lake Tanganyika Metagenome-Assembled Genomes (MAGs).</title>
        <authorList>
            <person name="Tran P."/>
        </authorList>
    </citation>
    <scope>NUCLEOTIDE SEQUENCE [LARGE SCALE GENOMIC DNA]</scope>
    <source>
        <strain evidence="7">K_DeepCast_65m_m2_236</strain>
    </source>
</reference>
<evidence type="ECO:0000256" key="6">
    <source>
        <dbReference type="SAM" id="MobiDB-lite"/>
    </source>
</evidence>
<organism evidence="7 8">
    <name type="scientific">Candidatus Tanganyikabacteria bacterium</name>
    <dbReference type="NCBI Taxonomy" id="2961651"/>
    <lineage>
        <taxon>Bacteria</taxon>
        <taxon>Bacillati</taxon>
        <taxon>Candidatus Sericytochromatia</taxon>
        <taxon>Candidatus Tanganyikabacteria</taxon>
    </lineage>
</organism>
<proteinExistence type="inferred from homology"/>
<evidence type="ECO:0000256" key="5">
    <source>
        <dbReference type="ARBA" id="ARBA00035462"/>
    </source>
</evidence>
<evidence type="ECO:0000313" key="8">
    <source>
        <dbReference type="Proteomes" id="UP000703893"/>
    </source>
</evidence>
<dbReference type="PANTHER" id="PTHR10746">
    <property type="entry name" value="50S RIBOSOMAL PROTEIN L4"/>
    <property type="match status" value="1"/>
</dbReference>
<dbReference type="GO" id="GO:0005840">
    <property type="term" value="C:ribosome"/>
    <property type="evidence" value="ECO:0007669"/>
    <property type="project" value="UniProtKB-KW"/>
</dbReference>
<dbReference type="PANTHER" id="PTHR10746:SF6">
    <property type="entry name" value="LARGE RIBOSOMAL SUBUNIT PROTEIN UL4M"/>
    <property type="match status" value="1"/>
</dbReference>
<evidence type="ECO:0000313" key="7">
    <source>
        <dbReference type="EMBL" id="MBM3275370.1"/>
    </source>
</evidence>
<comment type="caution">
    <text evidence="7">The sequence shown here is derived from an EMBL/GenBank/DDBJ whole genome shotgun (WGS) entry which is preliminary data.</text>
</comment>
<dbReference type="NCBIfam" id="TIGR03953">
    <property type="entry name" value="rplD_bact"/>
    <property type="match status" value="1"/>
</dbReference>
<sequence>MATVTLFNAKGEKLKDLEVADSVFGIVPNVHEMHRALVRQLANWRAGTHSTLTRSEVSGGGKKPWKQKGTGRARQGSTRSPLWRHGGVIFGPKPRAYTKSLPRKIRRLALRSALSAQKDNLLAIEKFEFDQAKTKTAIALLKKIGAEGKVVILTDEHNDNLE</sequence>
<dbReference type="SUPFAM" id="SSF52166">
    <property type="entry name" value="Ribosomal protein L4"/>
    <property type="match status" value="1"/>
</dbReference>
<dbReference type="GO" id="GO:0003735">
    <property type="term" value="F:structural constituent of ribosome"/>
    <property type="evidence" value="ECO:0007669"/>
    <property type="project" value="InterPro"/>
</dbReference>
<dbReference type="EMBL" id="VGJX01000548">
    <property type="protein sequence ID" value="MBM3275370.1"/>
    <property type="molecule type" value="Genomic_DNA"/>
</dbReference>
<gene>
    <name evidence="7" type="primary">rplD</name>
    <name evidence="7" type="ORF">FJZ00_09465</name>
</gene>
<accession>A0A937X736</accession>
<keyword evidence="3" id="KW-0687">Ribonucleoprotein</keyword>
<dbReference type="Pfam" id="PF00573">
    <property type="entry name" value="Ribosomal_L4"/>
    <property type="match status" value="1"/>
</dbReference>
<evidence type="ECO:0000256" key="3">
    <source>
        <dbReference type="ARBA" id="ARBA00023274"/>
    </source>
</evidence>
<name>A0A937X736_9BACT</name>
<evidence type="ECO:0000256" key="1">
    <source>
        <dbReference type="ARBA" id="ARBA00010528"/>
    </source>
</evidence>